<name>A0A374P3I8_9FIRM</name>
<organism evidence="1 2">
    <name type="scientific">Hungatella hathewayi</name>
    <dbReference type="NCBI Taxonomy" id="154046"/>
    <lineage>
        <taxon>Bacteria</taxon>
        <taxon>Bacillati</taxon>
        <taxon>Bacillota</taxon>
        <taxon>Clostridia</taxon>
        <taxon>Lachnospirales</taxon>
        <taxon>Lachnospiraceae</taxon>
        <taxon>Hungatella</taxon>
    </lineage>
</organism>
<comment type="caution">
    <text evidence="1">The sequence shown here is derived from an EMBL/GenBank/DDBJ whole genome shotgun (WGS) entry which is preliminary data.</text>
</comment>
<protein>
    <submittedName>
        <fullName evidence="1">Uncharacterized protein</fullName>
    </submittedName>
</protein>
<evidence type="ECO:0000313" key="2">
    <source>
        <dbReference type="Proteomes" id="UP000263014"/>
    </source>
</evidence>
<gene>
    <name evidence="1" type="ORF">DXD79_19160</name>
</gene>
<sequence>MVMSSFNQIGYRVRIYFTIDKGRISKDVLYKETGLLIGEIRICLLKPVCYNAGSVKSCGWEAVRLILTGDKGICTD</sequence>
<proteinExistence type="predicted"/>
<reference evidence="1 2" key="1">
    <citation type="submission" date="2018-08" db="EMBL/GenBank/DDBJ databases">
        <title>A genome reference for cultivated species of the human gut microbiota.</title>
        <authorList>
            <person name="Zou Y."/>
            <person name="Xue W."/>
            <person name="Luo G."/>
        </authorList>
    </citation>
    <scope>NUCLEOTIDE SEQUENCE [LARGE SCALE GENOMIC DNA]</scope>
    <source>
        <strain evidence="1 2">TM09-12</strain>
    </source>
</reference>
<dbReference type="EMBL" id="QSON01000009">
    <property type="protein sequence ID" value="RGJ01514.1"/>
    <property type="molecule type" value="Genomic_DNA"/>
</dbReference>
<evidence type="ECO:0000313" key="1">
    <source>
        <dbReference type="EMBL" id="RGJ01514.1"/>
    </source>
</evidence>
<dbReference type="AlphaFoldDB" id="A0A374P3I8"/>
<dbReference type="Proteomes" id="UP000263014">
    <property type="component" value="Unassembled WGS sequence"/>
</dbReference>
<accession>A0A374P3I8</accession>